<sequence>MRERQSRHFNNGMPCRFFTHHPRGNVRQRAIQLADRQKLFTLVPIPPRDRHRLATPRMKTIENPPFGVVIPGSISLLRRARERRIWRPDYA</sequence>
<accession>A0ABS9E1P5</accession>
<dbReference type="Proteomes" id="UP001521209">
    <property type="component" value="Unassembled WGS sequence"/>
</dbReference>
<protein>
    <submittedName>
        <fullName evidence="1">Uncharacterized protein</fullName>
    </submittedName>
</protein>
<name>A0ABS9E1P5_9PROT</name>
<reference evidence="1 2" key="1">
    <citation type="submission" date="2022-01" db="EMBL/GenBank/DDBJ databases">
        <authorList>
            <person name="Won M."/>
            <person name="Kim S.-J."/>
            <person name="Kwon S.-W."/>
        </authorList>
    </citation>
    <scope>NUCLEOTIDE SEQUENCE [LARGE SCALE GENOMIC DNA]</scope>
    <source>
        <strain evidence="1 2">KCTC 23505</strain>
    </source>
</reference>
<evidence type="ECO:0000313" key="2">
    <source>
        <dbReference type="Proteomes" id="UP001521209"/>
    </source>
</evidence>
<gene>
    <name evidence="1" type="ORF">L2A60_19970</name>
</gene>
<keyword evidence="2" id="KW-1185">Reference proteome</keyword>
<dbReference type="EMBL" id="JAKGBZ010000107">
    <property type="protein sequence ID" value="MCF3948922.1"/>
    <property type="molecule type" value="Genomic_DNA"/>
</dbReference>
<proteinExistence type="predicted"/>
<evidence type="ECO:0000313" key="1">
    <source>
        <dbReference type="EMBL" id="MCF3948922.1"/>
    </source>
</evidence>
<organism evidence="1 2">
    <name type="scientific">Acidiphilium iwatense</name>
    <dbReference type="NCBI Taxonomy" id="768198"/>
    <lineage>
        <taxon>Bacteria</taxon>
        <taxon>Pseudomonadati</taxon>
        <taxon>Pseudomonadota</taxon>
        <taxon>Alphaproteobacteria</taxon>
        <taxon>Acetobacterales</taxon>
        <taxon>Acidocellaceae</taxon>
        <taxon>Acidiphilium</taxon>
    </lineage>
</organism>
<dbReference type="RefSeq" id="WP_235706227.1">
    <property type="nucleotide sequence ID" value="NZ_JAKGBZ010000107.1"/>
</dbReference>
<comment type="caution">
    <text evidence="1">The sequence shown here is derived from an EMBL/GenBank/DDBJ whole genome shotgun (WGS) entry which is preliminary data.</text>
</comment>